<proteinExistence type="predicted"/>
<accession>A0A1V1P9U8</accession>
<dbReference type="Pfam" id="PF00072">
    <property type="entry name" value="Response_reg"/>
    <property type="match status" value="1"/>
</dbReference>
<protein>
    <recommendedName>
        <fullName evidence="3">Response regulatory domain-containing protein</fullName>
    </recommendedName>
</protein>
<dbReference type="SUPFAM" id="SSF52172">
    <property type="entry name" value="CheY-like"/>
    <property type="match status" value="1"/>
</dbReference>
<evidence type="ECO:0000256" key="1">
    <source>
        <dbReference type="ARBA" id="ARBA00022553"/>
    </source>
</evidence>
<evidence type="ECO:0000313" key="5">
    <source>
        <dbReference type="Proteomes" id="UP000189670"/>
    </source>
</evidence>
<comment type="caution">
    <text evidence="4">The sequence shown here is derived from an EMBL/GenBank/DDBJ whole genome shotgun (WGS) entry which is preliminary data.</text>
</comment>
<keyword evidence="1" id="KW-0597">Phosphoprotein</keyword>
<dbReference type="Proteomes" id="UP000189670">
    <property type="component" value="Unassembled WGS sequence"/>
</dbReference>
<sequence>MEVNKMKRKTLDHHVLIIDHAYSDKQVIQKEQQSYNLIVLSDFQNALNLISANFTPKVIVCNIDLEGNTASGLTFISTIKVHKSWSSIPIIALSKHSHSDIILESLKCGAIDFVKCPYEPSELFSRIEQACKINQSQEIQQCLPIEKNNSHVKKLRKLYVETMKYAVLYWETSTKFTKIDLAESSEIWSVYLDKNGVFRTRTLDRYLKEESLPKNPKVQQILLTANYVLNHCKKECIIQNKLKRCFYKLLEIEEMSDNPLFVRN</sequence>
<name>A0A1V1P9U8_9BACT</name>
<dbReference type="InterPro" id="IPR050595">
    <property type="entry name" value="Bact_response_regulator"/>
</dbReference>
<dbReference type="GO" id="GO:0000160">
    <property type="term" value="P:phosphorelay signal transduction system"/>
    <property type="evidence" value="ECO:0007669"/>
    <property type="project" value="InterPro"/>
</dbReference>
<evidence type="ECO:0000256" key="2">
    <source>
        <dbReference type="PROSITE-ProRule" id="PRU00169"/>
    </source>
</evidence>
<organism evidence="4 5">
    <name type="scientific">Candidatus Magnetoglobus multicellularis str. Araruama</name>
    <dbReference type="NCBI Taxonomy" id="890399"/>
    <lineage>
        <taxon>Bacteria</taxon>
        <taxon>Pseudomonadati</taxon>
        <taxon>Thermodesulfobacteriota</taxon>
        <taxon>Desulfobacteria</taxon>
        <taxon>Desulfobacterales</taxon>
        <taxon>Desulfobacteraceae</taxon>
        <taxon>Candidatus Magnetoglobus</taxon>
    </lineage>
</organism>
<dbReference type="CDD" id="cd22890">
    <property type="entry name" value="ChiS-DBD"/>
    <property type="match status" value="1"/>
</dbReference>
<dbReference type="InterPro" id="IPR001789">
    <property type="entry name" value="Sig_transdc_resp-reg_receiver"/>
</dbReference>
<evidence type="ECO:0000259" key="3">
    <source>
        <dbReference type="PROSITE" id="PS50110"/>
    </source>
</evidence>
<dbReference type="AlphaFoldDB" id="A0A1V1P9U8"/>
<dbReference type="PANTHER" id="PTHR44591">
    <property type="entry name" value="STRESS RESPONSE REGULATOR PROTEIN 1"/>
    <property type="match status" value="1"/>
</dbReference>
<dbReference type="Gene3D" id="3.40.50.2300">
    <property type="match status" value="1"/>
</dbReference>
<gene>
    <name evidence="4" type="ORF">OMM_02294</name>
</gene>
<dbReference type="InterPro" id="IPR011006">
    <property type="entry name" value="CheY-like_superfamily"/>
</dbReference>
<feature type="domain" description="Response regulatory" evidence="3">
    <location>
        <begin position="14"/>
        <end position="131"/>
    </location>
</feature>
<dbReference type="EMBL" id="ATBP01000234">
    <property type="protein sequence ID" value="ETR71699.1"/>
    <property type="molecule type" value="Genomic_DNA"/>
</dbReference>
<evidence type="ECO:0000313" key="4">
    <source>
        <dbReference type="EMBL" id="ETR71699.1"/>
    </source>
</evidence>
<dbReference type="PROSITE" id="PS50110">
    <property type="entry name" value="RESPONSE_REGULATORY"/>
    <property type="match status" value="1"/>
</dbReference>
<comment type="caution">
    <text evidence="2">Lacks conserved residue(s) required for the propagation of feature annotation.</text>
</comment>
<dbReference type="PANTHER" id="PTHR44591:SF3">
    <property type="entry name" value="RESPONSE REGULATORY DOMAIN-CONTAINING PROTEIN"/>
    <property type="match status" value="1"/>
</dbReference>
<dbReference type="SMART" id="SM00448">
    <property type="entry name" value="REC"/>
    <property type="match status" value="1"/>
</dbReference>
<reference evidence="5" key="1">
    <citation type="submission" date="2012-11" db="EMBL/GenBank/DDBJ databases">
        <authorList>
            <person name="Lucero-Rivera Y.E."/>
            <person name="Tovar-Ramirez D."/>
        </authorList>
    </citation>
    <scope>NUCLEOTIDE SEQUENCE [LARGE SCALE GENOMIC DNA]</scope>
    <source>
        <strain evidence="5">Araruama</strain>
    </source>
</reference>